<dbReference type="Pfam" id="PF00107">
    <property type="entry name" value="ADH_zinc_N"/>
    <property type="match status" value="1"/>
</dbReference>
<keyword evidence="6 14" id="KW-0560">Oxidoreductase</keyword>
<evidence type="ECO:0000256" key="3">
    <source>
        <dbReference type="ARBA" id="ARBA00021865"/>
    </source>
</evidence>
<dbReference type="InterPro" id="IPR036291">
    <property type="entry name" value="NAD(P)-bd_dom_sf"/>
</dbReference>
<name>A0AAW5MAR5_AERVE</name>
<dbReference type="GO" id="GO:0004022">
    <property type="term" value="F:alcohol dehydrogenase (NAD+) activity"/>
    <property type="evidence" value="ECO:0007669"/>
    <property type="project" value="UniProtKB-EC"/>
</dbReference>
<comment type="similarity">
    <text evidence="2 14">Belongs to the zinc-containing alcohol dehydrogenase family. Class-III subfamily.</text>
</comment>
<evidence type="ECO:0000313" key="16">
    <source>
        <dbReference type="EMBL" id="MCR4447530.1"/>
    </source>
</evidence>
<dbReference type="GO" id="GO:0046294">
    <property type="term" value="P:formaldehyde catabolic process"/>
    <property type="evidence" value="ECO:0007669"/>
    <property type="project" value="InterPro"/>
</dbReference>
<dbReference type="InterPro" id="IPR013154">
    <property type="entry name" value="ADH-like_N"/>
</dbReference>
<comment type="catalytic activity">
    <reaction evidence="10 14">
        <text>S-(hydroxymethyl)glutathione + NAD(+) = S-formylglutathione + NADH + H(+)</text>
        <dbReference type="Rhea" id="RHEA:19985"/>
        <dbReference type="ChEBI" id="CHEBI:15378"/>
        <dbReference type="ChEBI" id="CHEBI:57540"/>
        <dbReference type="ChEBI" id="CHEBI:57688"/>
        <dbReference type="ChEBI" id="CHEBI:57945"/>
        <dbReference type="ChEBI" id="CHEBI:58758"/>
        <dbReference type="EC" id="1.1.1.284"/>
    </reaction>
</comment>
<evidence type="ECO:0000256" key="2">
    <source>
        <dbReference type="ARBA" id="ARBA00010902"/>
    </source>
</evidence>
<dbReference type="SUPFAM" id="SSF51735">
    <property type="entry name" value="NAD(P)-binding Rossmann-fold domains"/>
    <property type="match status" value="1"/>
</dbReference>
<dbReference type="GO" id="GO:0005829">
    <property type="term" value="C:cytosol"/>
    <property type="evidence" value="ECO:0007669"/>
    <property type="project" value="TreeGrafter"/>
</dbReference>
<evidence type="ECO:0000256" key="4">
    <source>
        <dbReference type="ARBA" id="ARBA00022723"/>
    </source>
</evidence>
<dbReference type="InterPro" id="IPR020843">
    <property type="entry name" value="ER"/>
</dbReference>
<evidence type="ECO:0000256" key="11">
    <source>
        <dbReference type="ARBA" id="ARBA00048942"/>
    </source>
</evidence>
<dbReference type="InterPro" id="IPR014183">
    <property type="entry name" value="ADH_3"/>
</dbReference>
<evidence type="ECO:0000256" key="13">
    <source>
        <dbReference type="ARBA" id="ARBA00049243"/>
    </source>
</evidence>
<reference evidence="16" key="1">
    <citation type="submission" date="2022-08" db="EMBL/GenBank/DDBJ databases">
        <title>A global survey of hypervirulent Aeromonas hydrophila identified this emerging pathogen in farmed fish in the lower Mekong River basin.</title>
        <authorList>
            <person name="Xu T."/>
            <person name="Rasmussen-Ivey C.R."/>
            <person name="Moen F.S."/>
            <person name="Fernandez Bravo A."/>
            <person name="Lamy B."/>
            <person name="Beaz-Hidalgo R."/>
            <person name="Khan C.D."/>
            <person name="Castro Escarpulli G."/>
            <person name="Yasin I.S.M."/>
            <person name="Figueras M.J."/>
            <person name="Azzam Sayuti M."/>
            <person name="Karim M.M."/>
            <person name="Alam K.M."/>
            <person name="Le T.T.T."/>
            <person name="Thao N.H.P."/>
            <person name="Addo S."/>
            <person name="Duodu S."/>
            <person name="Ali S."/>
            <person name="Mey S."/>
            <person name="Somony T."/>
            <person name="Liles M.R."/>
        </authorList>
    </citation>
    <scope>NUCLEOTIDE SEQUENCE</scope>
    <source>
        <strain evidence="16">0.14</strain>
    </source>
</reference>
<dbReference type="GO" id="GO:0008270">
    <property type="term" value="F:zinc ion binding"/>
    <property type="evidence" value="ECO:0007669"/>
    <property type="project" value="InterPro"/>
</dbReference>
<dbReference type="InterPro" id="IPR011032">
    <property type="entry name" value="GroES-like_sf"/>
</dbReference>
<dbReference type="FunFam" id="3.40.50.720:FF:000003">
    <property type="entry name" value="S-(hydroxymethyl)glutathione dehydrogenase"/>
    <property type="match status" value="1"/>
</dbReference>
<dbReference type="EC" id="1.1.1.284" evidence="14"/>
<keyword evidence="4 14" id="KW-0479">Metal-binding</keyword>
<dbReference type="NCBIfam" id="TIGR02818">
    <property type="entry name" value="adh_III_F_hyde"/>
    <property type="match status" value="1"/>
</dbReference>
<dbReference type="GO" id="GO:0051903">
    <property type="term" value="F:S-(hydroxymethyl)glutathione dehydrogenase [NAD(P)+] activity"/>
    <property type="evidence" value="ECO:0007669"/>
    <property type="project" value="UniProtKB-EC"/>
</dbReference>
<evidence type="ECO:0000259" key="15">
    <source>
        <dbReference type="SMART" id="SM00829"/>
    </source>
</evidence>
<dbReference type="RefSeq" id="WP_139441596.1">
    <property type="nucleotide sequence ID" value="NZ_CAWOON010000032.1"/>
</dbReference>
<dbReference type="AlphaFoldDB" id="A0AAW5MAR5"/>
<evidence type="ECO:0000256" key="6">
    <source>
        <dbReference type="ARBA" id="ARBA00023002"/>
    </source>
</evidence>
<evidence type="ECO:0000256" key="7">
    <source>
        <dbReference type="ARBA" id="ARBA00023027"/>
    </source>
</evidence>
<comment type="catalytic activity">
    <reaction evidence="12">
        <text>a secondary alcohol + NAD(+) = a ketone + NADH + H(+)</text>
        <dbReference type="Rhea" id="RHEA:10740"/>
        <dbReference type="ChEBI" id="CHEBI:15378"/>
        <dbReference type="ChEBI" id="CHEBI:17087"/>
        <dbReference type="ChEBI" id="CHEBI:35681"/>
        <dbReference type="ChEBI" id="CHEBI:57540"/>
        <dbReference type="ChEBI" id="CHEBI:57945"/>
        <dbReference type="EC" id="1.1.1.1"/>
    </reaction>
</comment>
<dbReference type="Gene3D" id="3.40.50.720">
    <property type="entry name" value="NAD(P)-binding Rossmann-like Domain"/>
    <property type="match status" value="1"/>
</dbReference>
<dbReference type="InterPro" id="IPR013149">
    <property type="entry name" value="ADH-like_C"/>
</dbReference>
<proteinExistence type="inferred from homology"/>
<evidence type="ECO:0000256" key="14">
    <source>
        <dbReference type="RuleBase" id="RU362016"/>
    </source>
</evidence>
<dbReference type="PANTHER" id="PTHR43880:SF12">
    <property type="entry name" value="ALCOHOL DEHYDROGENASE CLASS-3"/>
    <property type="match status" value="1"/>
</dbReference>
<comment type="caution">
    <text evidence="16">The sequence shown here is derived from an EMBL/GenBank/DDBJ whole genome shotgun (WGS) entry which is preliminary data.</text>
</comment>
<keyword evidence="7 14" id="KW-0520">NAD</keyword>
<comment type="catalytic activity">
    <reaction evidence="9">
        <text>S-(hydroxymethyl)glutathione + NADP(+) = S-formylglutathione + NADPH + H(+)</text>
        <dbReference type="Rhea" id="RHEA:19981"/>
        <dbReference type="ChEBI" id="CHEBI:15378"/>
        <dbReference type="ChEBI" id="CHEBI:57688"/>
        <dbReference type="ChEBI" id="CHEBI:57783"/>
        <dbReference type="ChEBI" id="CHEBI:58349"/>
        <dbReference type="ChEBI" id="CHEBI:58758"/>
        <dbReference type="EC" id="1.1.1.284"/>
    </reaction>
</comment>
<evidence type="ECO:0000313" key="17">
    <source>
        <dbReference type="Proteomes" id="UP001204061"/>
    </source>
</evidence>
<dbReference type="InterPro" id="IPR002328">
    <property type="entry name" value="ADH_Zn_CS"/>
</dbReference>
<evidence type="ECO:0000256" key="8">
    <source>
        <dbReference type="ARBA" id="ARBA00045226"/>
    </source>
</evidence>
<comment type="cofactor">
    <cofactor evidence="1 14">
        <name>Zn(2+)</name>
        <dbReference type="ChEBI" id="CHEBI:29105"/>
    </cofactor>
</comment>
<dbReference type="CDD" id="cd08300">
    <property type="entry name" value="alcohol_DH_class_III"/>
    <property type="match status" value="1"/>
</dbReference>
<keyword evidence="5 14" id="KW-0862">Zinc</keyword>
<gene>
    <name evidence="16" type="ORF">NS965_03915</name>
</gene>
<evidence type="ECO:0000256" key="5">
    <source>
        <dbReference type="ARBA" id="ARBA00022833"/>
    </source>
</evidence>
<sequence>MTQVQSIKCKAAIAWGPGQPLSIEEVEVMPPQAGEVRVRIVATGVCHTDAFTLSGEDPEGVFPCILGHEGGGIVESVGEGVTSVKVGDHVIPLYTPECGECKFCKSGKTNLCQKIRATQGKGLMPDGTTRFSKDGQPIYHYMGTSTFSEYTVLPEISIAKVDPAAPLEEVCLLGCGVTTGIGAVMNTAKVKEGESVAIFGLGGIGLSAVIGARLAKAGRIIAIDINESKFPLARKLGATDCINPNDYGKPIQEVIVELTDGGVDFSFECIGNVKVMRAALECCHKGWGESVIIGVAGAGQEISTRPFQLVTGRVWRGSAFGGVRGRSELPSYVQRYMQGEFRLDDFITHTMGLEQINEAFDLMHEGKSIRTVIHY</sequence>
<dbReference type="Gene3D" id="3.90.180.10">
    <property type="entry name" value="Medium-chain alcohol dehydrogenases, catalytic domain"/>
    <property type="match status" value="1"/>
</dbReference>
<comment type="catalytic activity">
    <reaction evidence="11">
        <text>S-nitrosoglutathione + NADH + H(+) = S-(hydroxysulfenamide)glutathione + NAD(+)</text>
        <dbReference type="Rhea" id="RHEA:78371"/>
        <dbReference type="ChEBI" id="CHEBI:15378"/>
        <dbReference type="ChEBI" id="CHEBI:57540"/>
        <dbReference type="ChEBI" id="CHEBI:57945"/>
        <dbReference type="ChEBI" id="CHEBI:145544"/>
        <dbReference type="ChEBI" id="CHEBI:229723"/>
    </reaction>
    <physiologicalReaction direction="left-to-right" evidence="11">
        <dbReference type="Rhea" id="RHEA:78372"/>
    </physiologicalReaction>
</comment>
<dbReference type="Proteomes" id="UP001204061">
    <property type="component" value="Unassembled WGS sequence"/>
</dbReference>
<comment type="catalytic activity">
    <reaction evidence="13">
        <text>a primary alcohol + NAD(+) = an aldehyde + NADH + H(+)</text>
        <dbReference type="Rhea" id="RHEA:10736"/>
        <dbReference type="ChEBI" id="CHEBI:15378"/>
        <dbReference type="ChEBI" id="CHEBI:15734"/>
        <dbReference type="ChEBI" id="CHEBI:17478"/>
        <dbReference type="ChEBI" id="CHEBI:57540"/>
        <dbReference type="ChEBI" id="CHEBI:57945"/>
        <dbReference type="EC" id="1.1.1.1"/>
    </reaction>
</comment>
<dbReference type="PROSITE" id="PS00059">
    <property type="entry name" value="ADH_ZINC"/>
    <property type="match status" value="1"/>
</dbReference>
<dbReference type="SMART" id="SM00829">
    <property type="entry name" value="PKS_ER"/>
    <property type="match status" value="1"/>
</dbReference>
<dbReference type="Pfam" id="PF08240">
    <property type="entry name" value="ADH_N"/>
    <property type="match status" value="1"/>
</dbReference>
<dbReference type="PANTHER" id="PTHR43880">
    <property type="entry name" value="ALCOHOL DEHYDROGENASE"/>
    <property type="match status" value="1"/>
</dbReference>
<organism evidence="16 17">
    <name type="scientific">Aeromonas veronii</name>
    <dbReference type="NCBI Taxonomy" id="654"/>
    <lineage>
        <taxon>Bacteria</taxon>
        <taxon>Pseudomonadati</taxon>
        <taxon>Pseudomonadota</taxon>
        <taxon>Gammaproteobacteria</taxon>
        <taxon>Aeromonadales</taxon>
        <taxon>Aeromonadaceae</taxon>
        <taxon>Aeromonas</taxon>
    </lineage>
</organism>
<evidence type="ECO:0000256" key="12">
    <source>
        <dbReference type="ARBA" id="ARBA00049164"/>
    </source>
</evidence>
<evidence type="ECO:0000256" key="9">
    <source>
        <dbReference type="ARBA" id="ARBA00047793"/>
    </source>
</evidence>
<dbReference type="SUPFAM" id="SSF50129">
    <property type="entry name" value="GroES-like"/>
    <property type="match status" value="2"/>
</dbReference>
<dbReference type="FunFam" id="3.90.180.10:FF:000001">
    <property type="entry name" value="S-(hydroxymethyl)glutathione dehydrogenase"/>
    <property type="match status" value="1"/>
</dbReference>
<evidence type="ECO:0000256" key="10">
    <source>
        <dbReference type="ARBA" id="ARBA00048110"/>
    </source>
</evidence>
<comment type="function">
    <text evidence="8">Has high formaldehyde dehydrogenase activity in the presence of glutathione and catalyzes the oxidation of normal alcohols in a reaction that is not GSH-dependent. In addition, hemithiolacetals other than those formed from GSH, including omega-thiol fatty acids, also are substrates. Also acts as a S-nitroso-glutathione reductase by catalyzing the NADH-dependent reduction of S-nitrosoglutathione.</text>
</comment>
<evidence type="ECO:0000256" key="1">
    <source>
        <dbReference type="ARBA" id="ARBA00001947"/>
    </source>
</evidence>
<dbReference type="EMBL" id="JANLFC010000013">
    <property type="protein sequence ID" value="MCR4447530.1"/>
    <property type="molecule type" value="Genomic_DNA"/>
</dbReference>
<accession>A0AAW5MAR5</accession>
<feature type="domain" description="Enoyl reductase (ER)" evidence="15">
    <location>
        <begin position="18"/>
        <end position="373"/>
    </location>
</feature>
<protein>
    <recommendedName>
        <fullName evidence="3 14">S-(hydroxymethyl)glutathione dehydrogenase</fullName>
        <ecNumber evidence="14">1.1.1.284</ecNumber>
    </recommendedName>
</protein>